<evidence type="ECO:0000313" key="1">
    <source>
        <dbReference type="EMBL" id="GIY05144.1"/>
    </source>
</evidence>
<organism evidence="1 2">
    <name type="scientific">Caerostris extrusa</name>
    <name type="common">Bark spider</name>
    <name type="synonym">Caerostris bankana</name>
    <dbReference type="NCBI Taxonomy" id="172846"/>
    <lineage>
        <taxon>Eukaryota</taxon>
        <taxon>Metazoa</taxon>
        <taxon>Ecdysozoa</taxon>
        <taxon>Arthropoda</taxon>
        <taxon>Chelicerata</taxon>
        <taxon>Arachnida</taxon>
        <taxon>Araneae</taxon>
        <taxon>Araneomorphae</taxon>
        <taxon>Entelegynae</taxon>
        <taxon>Araneoidea</taxon>
        <taxon>Araneidae</taxon>
        <taxon>Caerostris</taxon>
    </lineage>
</organism>
<dbReference type="EMBL" id="BPLR01005810">
    <property type="protein sequence ID" value="GIY05144.1"/>
    <property type="molecule type" value="Genomic_DNA"/>
</dbReference>
<comment type="caution">
    <text evidence="1">The sequence shown here is derived from an EMBL/GenBank/DDBJ whole genome shotgun (WGS) entry which is preliminary data.</text>
</comment>
<gene>
    <name evidence="1" type="ORF">CEXT_744231</name>
</gene>
<name>A0AAV4Q956_CAEEX</name>
<evidence type="ECO:0000313" key="2">
    <source>
        <dbReference type="Proteomes" id="UP001054945"/>
    </source>
</evidence>
<dbReference type="Proteomes" id="UP001054945">
    <property type="component" value="Unassembled WGS sequence"/>
</dbReference>
<sequence length="88" mass="10130">MDDSEFGPAVAIPCSSRCEKIVFAPAFHVTVKAHIVLRICPLDPNRFLQQRTIFISSKSKDEIPSEDCVLRLIKKRKRKERDEDERCA</sequence>
<dbReference type="AlphaFoldDB" id="A0AAV4Q956"/>
<accession>A0AAV4Q956</accession>
<keyword evidence="2" id="KW-1185">Reference proteome</keyword>
<reference evidence="1 2" key="1">
    <citation type="submission" date="2021-06" db="EMBL/GenBank/DDBJ databases">
        <title>Caerostris extrusa draft genome.</title>
        <authorList>
            <person name="Kono N."/>
            <person name="Arakawa K."/>
        </authorList>
    </citation>
    <scope>NUCLEOTIDE SEQUENCE [LARGE SCALE GENOMIC DNA]</scope>
</reference>
<protein>
    <submittedName>
        <fullName evidence="1">Uncharacterized protein</fullName>
    </submittedName>
</protein>
<proteinExistence type="predicted"/>